<dbReference type="RefSeq" id="WP_244960468.1">
    <property type="nucleotide sequence ID" value="NZ_JACHEO010000002.1"/>
</dbReference>
<organism evidence="1 2">
    <name type="scientific">Desulfoprunum benzoelyticum</name>
    <dbReference type="NCBI Taxonomy" id="1506996"/>
    <lineage>
        <taxon>Bacteria</taxon>
        <taxon>Pseudomonadati</taxon>
        <taxon>Thermodesulfobacteriota</taxon>
        <taxon>Desulfobulbia</taxon>
        <taxon>Desulfobulbales</taxon>
        <taxon>Desulfobulbaceae</taxon>
        <taxon>Desulfoprunum</taxon>
    </lineage>
</organism>
<dbReference type="Proteomes" id="UP000539642">
    <property type="component" value="Unassembled WGS sequence"/>
</dbReference>
<dbReference type="EMBL" id="JACHEO010000002">
    <property type="protein sequence ID" value="MBB5346969.1"/>
    <property type="molecule type" value="Genomic_DNA"/>
</dbReference>
<dbReference type="AlphaFoldDB" id="A0A840UZT3"/>
<comment type="caution">
    <text evidence="1">The sequence shown here is derived from an EMBL/GenBank/DDBJ whole genome shotgun (WGS) entry which is preliminary data.</text>
</comment>
<dbReference type="InterPro" id="IPR022265">
    <property type="entry name" value="CHP03790"/>
</dbReference>
<reference evidence="1 2" key="1">
    <citation type="submission" date="2020-08" db="EMBL/GenBank/DDBJ databases">
        <title>Genomic Encyclopedia of Type Strains, Phase IV (KMG-IV): sequencing the most valuable type-strain genomes for metagenomic binning, comparative biology and taxonomic classification.</title>
        <authorList>
            <person name="Goeker M."/>
        </authorList>
    </citation>
    <scope>NUCLEOTIDE SEQUENCE [LARGE SCALE GENOMIC DNA]</scope>
    <source>
        <strain evidence="1 2">DSM 28570</strain>
    </source>
</reference>
<keyword evidence="2" id="KW-1185">Reference proteome</keyword>
<sequence length="423" mass="47506">MITLYSRQVTMKNFCRLVFLISVLVPTTVVALEPAEVVVVANRFIGEGVDLARYYMEKRGIPRENLVKINTTEKEFCSREVYDEEIAKPVRKFLRKRTGHLPVRCLVTMFGVPLKVEPPALDKAEKKQLTQLQTEQNDIRTQLREIDDQKSPTAVDLNGKIAVLDRKIRTIGKKEYRAAVDSELALVLAEIYPLDGWVVNPFFLGAAGQLLPVSKDEVLMIARLDGPTEQVVRRIIDDSLATETATLIGTAYFDARWKQPEKQESLTGYAFYDNSIHQAAAGVKASRRLPVIVDDRQTLFQPGEAPGAALYCGWYSLSRYVDAFDWQRGAVGYHIASGECGTLRPGSSQAWCKRMLEDGVAATLGPVGEPYVQAFPSPEAFFGLLMDGSHTLVESYFFSLPFLSWQMVLVGDPLYRPFPRRQE</sequence>
<protein>
    <submittedName>
        <fullName evidence="1">Uncharacterized protein (TIGR03790 family)</fullName>
    </submittedName>
</protein>
<evidence type="ECO:0000313" key="2">
    <source>
        <dbReference type="Proteomes" id="UP000539642"/>
    </source>
</evidence>
<gene>
    <name evidence="1" type="ORF">HNQ81_000679</name>
</gene>
<accession>A0A840UZT3</accession>
<dbReference type="NCBIfam" id="TIGR03790">
    <property type="entry name" value="TIGR03790 family protein"/>
    <property type="match status" value="1"/>
</dbReference>
<name>A0A840UZT3_9BACT</name>
<proteinExistence type="predicted"/>
<evidence type="ECO:0000313" key="1">
    <source>
        <dbReference type="EMBL" id="MBB5346969.1"/>
    </source>
</evidence>